<dbReference type="Proteomes" id="UP000199608">
    <property type="component" value="Unassembled WGS sequence"/>
</dbReference>
<dbReference type="AlphaFoldDB" id="A0A1H2DX86"/>
<dbReference type="PANTHER" id="PTHR30038">
    <property type="entry name" value="ALDEHYDE FERREDOXIN OXIDOREDUCTASE"/>
    <property type="match status" value="1"/>
</dbReference>
<dbReference type="InterPro" id="IPR013984">
    <property type="entry name" value="Ald_Fedxn_OxRdtase_dom2"/>
</dbReference>
<dbReference type="GO" id="GO:0016625">
    <property type="term" value="F:oxidoreductase activity, acting on the aldehyde or oxo group of donors, iron-sulfur protein as acceptor"/>
    <property type="evidence" value="ECO:0007669"/>
    <property type="project" value="InterPro"/>
</dbReference>
<dbReference type="Gene3D" id="3.60.9.10">
    <property type="entry name" value="Aldehyde ferredoxin oxidoreductase, N-terminal domain"/>
    <property type="match status" value="1"/>
</dbReference>
<dbReference type="EMBL" id="FNLL01000002">
    <property type="protein sequence ID" value="SDT87389.1"/>
    <property type="molecule type" value="Genomic_DNA"/>
</dbReference>
<reference evidence="11" key="1">
    <citation type="submission" date="2016-10" db="EMBL/GenBank/DDBJ databases">
        <authorList>
            <person name="Varghese N."/>
            <person name="Submissions S."/>
        </authorList>
    </citation>
    <scope>NUCLEOTIDE SEQUENCE [LARGE SCALE GENOMIC DNA]</scope>
    <source>
        <strain evidence="11">DSM 3384</strain>
    </source>
</reference>
<evidence type="ECO:0000256" key="6">
    <source>
        <dbReference type="ARBA" id="ARBA00023004"/>
    </source>
</evidence>
<dbReference type="Gene3D" id="1.10.569.10">
    <property type="entry name" value="Aldehyde Ferredoxin Oxidoreductase Protein, subunit A, domain 2"/>
    <property type="match status" value="1"/>
</dbReference>
<comment type="cofactor">
    <cofactor evidence="8">
        <name>tungstopterin</name>
        <dbReference type="ChEBI" id="CHEBI:30402"/>
    </cofactor>
</comment>
<evidence type="ECO:0000256" key="5">
    <source>
        <dbReference type="ARBA" id="ARBA00023002"/>
    </source>
</evidence>
<keyword evidence="6" id="KW-0408">Iron</keyword>
<keyword evidence="3" id="KW-0004">4Fe-4S</keyword>
<dbReference type="GO" id="GO:0046872">
    <property type="term" value="F:metal ion binding"/>
    <property type="evidence" value="ECO:0007669"/>
    <property type="project" value="UniProtKB-KW"/>
</dbReference>
<evidence type="ECO:0000256" key="3">
    <source>
        <dbReference type="ARBA" id="ARBA00022485"/>
    </source>
</evidence>
<evidence type="ECO:0000256" key="8">
    <source>
        <dbReference type="ARBA" id="ARBA00049934"/>
    </source>
</evidence>
<dbReference type="SMART" id="SM00790">
    <property type="entry name" value="AFOR_N"/>
    <property type="match status" value="1"/>
</dbReference>
<keyword evidence="7" id="KW-0411">Iron-sulfur</keyword>
<keyword evidence="4" id="KW-0479">Metal-binding</keyword>
<dbReference type="InterPro" id="IPR051919">
    <property type="entry name" value="W-dependent_AOR"/>
</dbReference>
<gene>
    <name evidence="10" type="ORF">SAMN04487931_102286</name>
</gene>
<dbReference type="Gene3D" id="1.10.599.10">
    <property type="entry name" value="Aldehyde Ferredoxin Oxidoreductase Protein, subunit A, domain 3"/>
    <property type="match status" value="1"/>
</dbReference>
<keyword evidence="11" id="KW-1185">Reference proteome</keyword>
<dbReference type="InterPro" id="IPR036021">
    <property type="entry name" value="Tungsten_al_ferr_oxy-like_C"/>
</dbReference>
<dbReference type="PANTHER" id="PTHR30038:SF7">
    <property type="entry name" value="TUNGSTEN-CONTAINING GLYCERALDEHYDE-3-PHOSPHATE:FERREDOXIN OXIDOREDUCTASE"/>
    <property type="match status" value="1"/>
</dbReference>
<dbReference type="InterPro" id="IPR036503">
    <property type="entry name" value="Ald_Fedxn_OxRdtase_N_sf"/>
</dbReference>
<dbReference type="InterPro" id="IPR001203">
    <property type="entry name" value="OxRdtase_Ald_Fedxn_C"/>
</dbReference>
<dbReference type="InterPro" id="IPR013983">
    <property type="entry name" value="Ald_Fedxn_OxRdtase_N"/>
</dbReference>
<dbReference type="SUPFAM" id="SSF48310">
    <property type="entry name" value="Aldehyde ferredoxin oxidoreductase, C-terminal domains"/>
    <property type="match status" value="1"/>
</dbReference>
<protein>
    <submittedName>
        <fullName evidence="10">Aldehyde:ferredoxin oxidoreductase</fullName>
    </submittedName>
</protein>
<keyword evidence="5" id="KW-0560">Oxidoreductase</keyword>
<dbReference type="Pfam" id="PF01314">
    <property type="entry name" value="AFOR_C"/>
    <property type="match status" value="1"/>
</dbReference>
<dbReference type="GO" id="GO:0051539">
    <property type="term" value="F:4 iron, 4 sulfur cluster binding"/>
    <property type="evidence" value="ECO:0007669"/>
    <property type="project" value="UniProtKB-KW"/>
</dbReference>
<accession>A0A1H2DX86</accession>
<comment type="cofactor">
    <cofactor evidence="1">
        <name>[4Fe-4S] cluster</name>
        <dbReference type="ChEBI" id="CHEBI:49883"/>
    </cofactor>
</comment>
<evidence type="ECO:0000256" key="7">
    <source>
        <dbReference type="ARBA" id="ARBA00023014"/>
    </source>
</evidence>
<dbReference type="InterPro" id="IPR013985">
    <property type="entry name" value="Ald_Fedxn_OxRdtase_dom3"/>
</dbReference>
<sequence>MDQIHLKEIKAISYKKATINKGYADRSLRINLDAKDIIITPIEEKIKNKFIGGKGYDLWLMWNAVLGDTKWNDPENTICISSGPLGGTPGYPGGGKSIVTSISPLTGAPIDSNVGGYFGPYKKFSGFDVLQINGKAKEDTIIVIDGIENTIKLFEAKNLPTDAYELSDVLTRYFDKEKPVNVSVVTTGPGARHSLFGCLNFSWWDAGRKRVRYKQAGRGGIGTVFADKKIKAIVARCGAISMKTNNPADFEGLKAVTKTHAKEIHDLDPKQNRMALVGTTHLVPIMNDHDCLPVHNFKFGSHPQSHAIGEEIFEHLFDKGFDGCWKGCAVACSHGVKNFSPITGPYKGKKVFVDGPEYETIAGCGSNLGIFDAHTIVEINFYCDAYGLDTISVGTSIGFVMECFENNLITADHTGGMDLSFGSRFNALEIIHQMARGEGFGAIVGKGVRQMKKIFATDFGANADFMKDIGMESKGLEFSEYITKESLAQQGGYGLALKGPQHDEAWLIFLDMVHNFMPTFENKAEALHWFPMFRTWFGLCGLCKLPWNDIVPEDNKTTSEPAKVVKHVGWYADFFSAVTGRKTKPDDLILMSEAVYNFQRIFNLKMGFGTREHDTLPYRAIGPVTVEEYESRQELYDQQLKDKYNITISNMDSKEKTAVLRQKREEQYEQLKDAVYERRGWNKNGIPTVETVKRLGIDFPEVMEILKKNSVTK</sequence>
<organism evidence="10 11">
    <name type="scientific">Desulfobacula phenolica</name>
    <dbReference type="NCBI Taxonomy" id="90732"/>
    <lineage>
        <taxon>Bacteria</taxon>
        <taxon>Pseudomonadati</taxon>
        <taxon>Thermodesulfobacteriota</taxon>
        <taxon>Desulfobacteria</taxon>
        <taxon>Desulfobacterales</taxon>
        <taxon>Desulfobacteraceae</taxon>
        <taxon>Desulfobacula</taxon>
    </lineage>
</organism>
<evidence type="ECO:0000313" key="11">
    <source>
        <dbReference type="Proteomes" id="UP000199608"/>
    </source>
</evidence>
<evidence type="ECO:0000256" key="1">
    <source>
        <dbReference type="ARBA" id="ARBA00001966"/>
    </source>
</evidence>
<feature type="domain" description="Aldehyde ferredoxin oxidoreductase N-terminal" evidence="9">
    <location>
        <begin position="23"/>
        <end position="239"/>
    </location>
</feature>
<dbReference type="GO" id="GO:0009055">
    <property type="term" value="F:electron transfer activity"/>
    <property type="evidence" value="ECO:0007669"/>
    <property type="project" value="InterPro"/>
</dbReference>
<evidence type="ECO:0000256" key="2">
    <source>
        <dbReference type="ARBA" id="ARBA00011032"/>
    </source>
</evidence>
<dbReference type="Pfam" id="PF02730">
    <property type="entry name" value="AFOR_N"/>
    <property type="match status" value="1"/>
</dbReference>
<evidence type="ECO:0000259" key="9">
    <source>
        <dbReference type="SMART" id="SM00790"/>
    </source>
</evidence>
<proteinExistence type="inferred from homology"/>
<dbReference type="RefSeq" id="WP_092230651.1">
    <property type="nucleotide sequence ID" value="NZ_FNLL01000002.1"/>
</dbReference>
<comment type="similarity">
    <text evidence="2">Belongs to the AOR/FOR family.</text>
</comment>
<dbReference type="SUPFAM" id="SSF56228">
    <property type="entry name" value="Aldehyde ferredoxin oxidoreductase, N-terminal domain"/>
    <property type="match status" value="1"/>
</dbReference>
<evidence type="ECO:0000313" key="10">
    <source>
        <dbReference type="EMBL" id="SDT87389.1"/>
    </source>
</evidence>
<name>A0A1H2DX86_9BACT</name>
<evidence type="ECO:0000256" key="4">
    <source>
        <dbReference type="ARBA" id="ARBA00022723"/>
    </source>
</evidence>